<dbReference type="RefSeq" id="WP_146794262.1">
    <property type="nucleotide sequence ID" value="NZ_BARC01000004.1"/>
</dbReference>
<protein>
    <submittedName>
        <fullName evidence="1">Uncharacterized protein</fullName>
    </submittedName>
</protein>
<evidence type="ECO:0000313" key="2">
    <source>
        <dbReference type="Proteomes" id="UP000321230"/>
    </source>
</evidence>
<dbReference type="EMBL" id="BJUZ01000001">
    <property type="protein sequence ID" value="GEK93038.1"/>
    <property type="molecule type" value="Genomic_DNA"/>
</dbReference>
<proteinExistence type="predicted"/>
<comment type="caution">
    <text evidence="1">The sequence shown here is derived from an EMBL/GenBank/DDBJ whole genome shotgun (WGS) entry which is preliminary data.</text>
</comment>
<reference evidence="1 2" key="1">
    <citation type="submission" date="2019-07" db="EMBL/GenBank/DDBJ databases">
        <title>Whole genome shotgun sequence of Gluconobacter wancherniae NBRC 103581.</title>
        <authorList>
            <person name="Hosoyama A."/>
            <person name="Uohara A."/>
            <person name="Ohji S."/>
            <person name="Ichikawa N."/>
        </authorList>
    </citation>
    <scope>NUCLEOTIDE SEQUENCE [LARGE SCALE GENOMIC DNA]</scope>
    <source>
        <strain evidence="1 2">NBRC 103581</strain>
    </source>
</reference>
<keyword evidence="2" id="KW-1185">Reference proteome</keyword>
<organism evidence="1 2">
    <name type="scientific">Gluconobacter wancherniae NBRC 103581</name>
    <dbReference type="NCBI Taxonomy" id="656744"/>
    <lineage>
        <taxon>Bacteria</taxon>
        <taxon>Pseudomonadati</taxon>
        <taxon>Pseudomonadota</taxon>
        <taxon>Alphaproteobacteria</taxon>
        <taxon>Acetobacterales</taxon>
        <taxon>Acetobacteraceae</taxon>
        <taxon>Gluconobacter</taxon>
    </lineage>
</organism>
<dbReference type="Proteomes" id="UP000321230">
    <property type="component" value="Unassembled WGS sequence"/>
</dbReference>
<accession>A0A511AXV4</accession>
<dbReference type="AlphaFoldDB" id="A0A511AXV4"/>
<name>A0A511AXV4_9PROT</name>
<gene>
    <name evidence="1" type="ORF">GWA01_08080</name>
</gene>
<evidence type="ECO:0000313" key="1">
    <source>
        <dbReference type="EMBL" id="GEK93038.1"/>
    </source>
</evidence>
<sequence length="76" mass="8784">MKQSGFFDVDKRLAPLSELKYQRRRLISQNMEISHYSKRRANAITATVNQYAAAVKSKDTPINQRFFYPSTLLSGE</sequence>